<dbReference type="GO" id="GO:0005737">
    <property type="term" value="C:cytoplasm"/>
    <property type="evidence" value="ECO:0007669"/>
    <property type="project" value="UniProtKB-SubCell"/>
</dbReference>
<dbReference type="AlphaFoldDB" id="A0A286ICG2"/>
<dbReference type="InterPro" id="IPR029062">
    <property type="entry name" value="Class_I_gatase-like"/>
</dbReference>
<keyword evidence="14" id="KW-1185">Reference proteome</keyword>
<sequence length="216" mass="23022">MSKSIVVVDYGIGNVFSVCNALKQAGCEPNLTRSASDVLSADKVILPGVGAFGRAIAALRDLGLDETLRRFVETERPFLGICIGMQLLMDQSTEFGENTGLGFIPGIVDRIPGTGTDGAPLRVPHISWGEVRPAENVSGEDWAATPVANGGAHDSFYFVHSFHCTPSDPAHRLAVVDYGGNAITAAVRRDNLMGVQFHPERSGPAGLGFLERFINL</sequence>
<dbReference type="Gene3D" id="3.40.50.880">
    <property type="match status" value="1"/>
</dbReference>
<evidence type="ECO:0000256" key="9">
    <source>
        <dbReference type="ARBA" id="ARBA00049534"/>
    </source>
</evidence>
<dbReference type="EC" id="4.3.2.10" evidence="10"/>
<dbReference type="GO" id="GO:0000105">
    <property type="term" value="P:L-histidine biosynthetic process"/>
    <property type="evidence" value="ECO:0007669"/>
    <property type="project" value="UniProtKB-UniRule"/>
</dbReference>
<organism evidence="13 14">
    <name type="scientific">Hoeflea halophila</name>
    <dbReference type="NCBI Taxonomy" id="714899"/>
    <lineage>
        <taxon>Bacteria</taxon>
        <taxon>Pseudomonadati</taxon>
        <taxon>Pseudomonadota</taxon>
        <taxon>Alphaproteobacteria</taxon>
        <taxon>Hyphomicrobiales</taxon>
        <taxon>Rhizobiaceae</taxon>
        <taxon>Hoeflea</taxon>
    </lineage>
</organism>
<dbReference type="GO" id="GO:0004359">
    <property type="term" value="F:glutaminase activity"/>
    <property type="evidence" value="ECO:0007669"/>
    <property type="project" value="UniProtKB-EC"/>
</dbReference>
<evidence type="ECO:0000256" key="3">
    <source>
        <dbReference type="ARBA" id="ARBA00022605"/>
    </source>
</evidence>
<dbReference type="GO" id="GO:0000107">
    <property type="term" value="F:imidazoleglycerol-phosphate synthase activity"/>
    <property type="evidence" value="ECO:0007669"/>
    <property type="project" value="UniProtKB-UniRule"/>
</dbReference>
<dbReference type="SUPFAM" id="SSF52317">
    <property type="entry name" value="Class I glutamine amidotransferase-like"/>
    <property type="match status" value="1"/>
</dbReference>
<evidence type="ECO:0000256" key="4">
    <source>
        <dbReference type="ARBA" id="ARBA00022801"/>
    </source>
</evidence>
<feature type="active site" evidence="10 11">
    <location>
        <position position="198"/>
    </location>
</feature>
<dbReference type="GO" id="GO:0016829">
    <property type="term" value="F:lyase activity"/>
    <property type="evidence" value="ECO:0007669"/>
    <property type="project" value="UniProtKB-KW"/>
</dbReference>
<dbReference type="Proteomes" id="UP000219465">
    <property type="component" value="Unassembled WGS sequence"/>
</dbReference>
<dbReference type="InterPro" id="IPR017926">
    <property type="entry name" value="GATASE"/>
</dbReference>
<keyword evidence="10" id="KW-0963">Cytoplasm</keyword>
<dbReference type="PIRSF" id="PIRSF000495">
    <property type="entry name" value="Amidotransf_hisH"/>
    <property type="match status" value="1"/>
</dbReference>
<evidence type="ECO:0000256" key="6">
    <source>
        <dbReference type="ARBA" id="ARBA00023102"/>
    </source>
</evidence>
<dbReference type="HAMAP" id="MF_00278">
    <property type="entry name" value="HisH"/>
    <property type="match status" value="1"/>
</dbReference>
<proteinExistence type="inferred from homology"/>
<dbReference type="NCBIfam" id="TIGR01855">
    <property type="entry name" value="IMP_synth_hisH"/>
    <property type="match status" value="1"/>
</dbReference>
<dbReference type="PANTHER" id="PTHR42701">
    <property type="entry name" value="IMIDAZOLE GLYCEROL PHOSPHATE SYNTHASE SUBUNIT HISH"/>
    <property type="match status" value="1"/>
</dbReference>
<dbReference type="EC" id="3.5.1.2" evidence="10"/>
<dbReference type="PANTHER" id="PTHR42701:SF1">
    <property type="entry name" value="IMIDAZOLE GLYCEROL PHOSPHATE SYNTHASE SUBUNIT HISH"/>
    <property type="match status" value="1"/>
</dbReference>
<dbReference type="UniPathway" id="UPA00031">
    <property type="reaction ID" value="UER00010"/>
</dbReference>
<keyword evidence="5 10" id="KW-0315">Glutamine amidotransferase</keyword>
<dbReference type="Pfam" id="PF00117">
    <property type="entry name" value="GATase"/>
    <property type="match status" value="1"/>
</dbReference>
<dbReference type="OrthoDB" id="9807137at2"/>
<keyword evidence="7 10" id="KW-0456">Lyase</keyword>
<comment type="function">
    <text evidence="10">IGPS catalyzes the conversion of PRFAR and glutamine to IGP, AICAR and glutamate. The HisH subunit catalyzes the hydrolysis of glutamine to glutamate and ammonia as part of the synthesis of IGP and AICAR. The resulting ammonia molecule is channeled to the active site of HisF.</text>
</comment>
<evidence type="ECO:0000256" key="1">
    <source>
        <dbReference type="ARBA" id="ARBA00005091"/>
    </source>
</evidence>
<accession>A0A286ICG2</accession>
<evidence type="ECO:0000256" key="8">
    <source>
        <dbReference type="ARBA" id="ARBA00047838"/>
    </source>
</evidence>
<keyword evidence="6 10" id="KW-0368">Histidine biosynthesis</keyword>
<evidence type="ECO:0000256" key="10">
    <source>
        <dbReference type="HAMAP-Rule" id="MF_00278"/>
    </source>
</evidence>
<comment type="pathway">
    <text evidence="1 10">Amino-acid biosynthesis; L-histidine biosynthesis; L-histidine from 5-phospho-alpha-D-ribose 1-diphosphate: step 5/9.</text>
</comment>
<evidence type="ECO:0000256" key="7">
    <source>
        <dbReference type="ARBA" id="ARBA00023239"/>
    </source>
</evidence>
<evidence type="ECO:0000313" key="13">
    <source>
        <dbReference type="EMBL" id="SOE17818.1"/>
    </source>
</evidence>
<comment type="subcellular location">
    <subcellularLocation>
        <location evidence="10">Cytoplasm</location>
    </subcellularLocation>
</comment>
<dbReference type="InterPro" id="IPR010139">
    <property type="entry name" value="Imidazole-glycPsynth_HisH"/>
</dbReference>
<comment type="subunit">
    <text evidence="2 10">Heterodimer of HisH and HisF.</text>
</comment>
<keyword evidence="4 10" id="KW-0378">Hydrolase</keyword>
<comment type="catalytic activity">
    <reaction evidence="8 10">
        <text>5-[(5-phospho-1-deoxy-D-ribulos-1-ylimino)methylamino]-1-(5-phospho-beta-D-ribosyl)imidazole-4-carboxamide + L-glutamine = D-erythro-1-(imidazol-4-yl)glycerol 3-phosphate + 5-amino-1-(5-phospho-beta-D-ribosyl)imidazole-4-carboxamide + L-glutamate + H(+)</text>
        <dbReference type="Rhea" id="RHEA:24793"/>
        <dbReference type="ChEBI" id="CHEBI:15378"/>
        <dbReference type="ChEBI" id="CHEBI:29985"/>
        <dbReference type="ChEBI" id="CHEBI:58278"/>
        <dbReference type="ChEBI" id="CHEBI:58359"/>
        <dbReference type="ChEBI" id="CHEBI:58475"/>
        <dbReference type="ChEBI" id="CHEBI:58525"/>
        <dbReference type="EC" id="4.3.2.10"/>
    </reaction>
</comment>
<dbReference type="RefSeq" id="WP_097108321.1">
    <property type="nucleotide sequence ID" value="NZ_OCPC01000004.1"/>
</dbReference>
<feature type="active site" evidence="10 11">
    <location>
        <position position="200"/>
    </location>
</feature>
<reference evidence="14" key="1">
    <citation type="submission" date="2017-08" db="EMBL/GenBank/DDBJ databases">
        <authorList>
            <person name="Varghese N."/>
            <person name="Submissions S."/>
        </authorList>
    </citation>
    <scope>NUCLEOTIDE SEQUENCE [LARGE SCALE GENOMIC DNA]</scope>
    <source>
        <strain evidence="14">KCTC 23107</strain>
    </source>
</reference>
<evidence type="ECO:0000256" key="2">
    <source>
        <dbReference type="ARBA" id="ARBA00011152"/>
    </source>
</evidence>
<dbReference type="CDD" id="cd01748">
    <property type="entry name" value="GATase1_IGP_Synthase"/>
    <property type="match status" value="1"/>
</dbReference>
<dbReference type="EMBL" id="OCPC01000004">
    <property type="protein sequence ID" value="SOE17818.1"/>
    <property type="molecule type" value="Genomic_DNA"/>
</dbReference>
<evidence type="ECO:0000256" key="11">
    <source>
        <dbReference type="PIRSR" id="PIRSR000495-1"/>
    </source>
</evidence>
<keyword evidence="3 10" id="KW-0028">Amino-acid biosynthesis</keyword>
<dbReference type="PROSITE" id="PS51273">
    <property type="entry name" value="GATASE_TYPE_1"/>
    <property type="match status" value="1"/>
</dbReference>
<evidence type="ECO:0000256" key="5">
    <source>
        <dbReference type="ARBA" id="ARBA00022962"/>
    </source>
</evidence>
<gene>
    <name evidence="10" type="primary">hisH</name>
    <name evidence="13" type="ORF">SAMN05877838_2722</name>
</gene>
<name>A0A286ICG2_9HYPH</name>
<evidence type="ECO:0000259" key="12">
    <source>
        <dbReference type="Pfam" id="PF00117"/>
    </source>
</evidence>
<protein>
    <recommendedName>
        <fullName evidence="10">Imidazole glycerol phosphate synthase subunit HisH</fullName>
        <ecNumber evidence="10">4.3.2.10</ecNumber>
    </recommendedName>
    <alternativeName>
        <fullName evidence="10">IGP synthase glutaminase subunit</fullName>
        <ecNumber evidence="10">3.5.1.2</ecNumber>
    </alternativeName>
    <alternativeName>
        <fullName evidence="10">IGP synthase subunit HisH</fullName>
    </alternativeName>
    <alternativeName>
        <fullName evidence="10">ImGP synthase subunit HisH</fullName>
        <shortName evidence="10">IGPS subunit HisH</shortName>
    </alternativeName>
</protein>
<keyword evidence="13" id="KW-0808">Transferase</keyword>
<evidence type="ECO:0000313" key="14">
    <source>
        <dbReference type="Proteomes" id="UP000219465"/>
    </source>
</evidence>
<feature type="active site" description="Nucleophile" evidence="10 11">
    <location>
        <position position="82"/>
    </location>
</feature>
<comment type="catalytic activity">
    <reaction evidence="9 10">
        <text>L-glutamine + H2O = L-glutamate + NH4(+)</text>
        <dbReference type="Rhea" id="RHEA:15889"/>
        <dbReference type="ChEBI" id="CHEBI:15377"/>
        <dbReference type="ChEBI" id="CHEBI:28938"/>
        <dbReference type="ChEBI" id="CHEBI:29985"/>
        <dbReference type="ChEBI" id="CHEBI:58359"/>
        <dbReference type="EC" id="3.5.1.2"/>
    </reaction>
</comment>
<feature type="domain" description="Glutamine amidotransferase" evidence="12">
    <location>
        <begin position="6"/>
        <end position="213"/>
    </location>
</feature>